<evidence type="ECO:0000256" key="10">
    <source>
        <dbReference type="ARBA" id="ARBA00023136"/>
    </source>
</evidence>
<gene>
    <name evidence="17" type="ORF">KGM_215420</name>
</gene>
<keyword evidence="3 14" id="KW-0813">Transport</keyword>
<evidence type="ECO:0000256" key="4">
    <source>
        <dbReference type="ARBA" id="ARBA00022692"/>
    </source>
</evidence>
<evidence type="ECO:0000313" key="17">
    <source>
        <dbReference type="EMBL" id="OWR51045.1"/>
    </source>
</evidence>
<dbReference type="FunFam" id="1.50.40.10:FF:000005">
    <property type="entry name" value="Mitochondrial phosphate carrier protein 2"/>
    <property type="match status" value="1"/>
</dbReference>
<dbReference type="PROSITE" id="PS50920">
    <property type="entry name" value="SOLCAR"/>
    <property type="match status" value="3"/>
</dbReference>
<dbReference type="GO" id="GO:1990547">
    <property type="term" value="P:mitochondrial phosphate ion transmembrane transport"/>
    <property type="evidence" value="ECO:0007669"/>
    <property type="project" value="InterPro"/>
</dbReference>
<dbReference type="InterPro" id="IPR044677">
    <property type="entry name" value="SLC25A3/Pic2/Mir1-like"/>
</dbReference>
<dbReference type="InParanoid" id="A0A212FBC8"/>
<evidence type="ECO:0000256" key="14">
    <source>
        <dbReference type="RuleBase" id="RU000488"/>
    </source>
</evidence>
<keyword evidence="6" id="KW-0999">Mitochondrion inner membrane</keyword>
<keyword evidence="7" id="KW-0809">Transit peptide</keyword>
<dbReference type="SUPFAM" id="SSF103506">
    <property type="entry name" value="Mitochondrial carrier"/>
    <property type="match status" value="1"/>
</dbReference>
<evidence type="ECO:0000256" key="8">
    <source>
        <dbReference type="ARBA" id="ARBA00022989"/>
    </source>
</evidence>
<reference evidence="17 18" key="1">
    <citation type="journal article" date="2011" name="Cell">
        <title>The monarch butterfly genome yields insights into long-distance migration.</title>
        <authorList>
            <person name="Zhan S."/>
            <person name="Merlin C."/>
            <person name="Boore J.L."/>
            <person name="Reppert S.M."/>
        </authorList>
    </citation>
    <scope>NUCLEOTIDE SEQUENCE [LARGE SCALE GENOMIC DNA]</scope>
    <source>
        <strain evidence="17">F-2</strain>
    </source>
</reference>
<comment type="similarity">
    <text evidence="2 14">Belongs to the mitochondrial carrier (TC 2.A.29) family.</text>
</comment>
<dbReference type="PANTHER" id="PTHR45671">
    <property type="entry name" value="SOLUTE CARRIER FAMILY 25 (MITOCHONDRIAL CARRIER PHOSPHATE CARRIER), MEMBER 3, LIKE-RELATED-RELATED"/>
    <property type="match status" value="1"/>
</dbReference>
<feature type="repeat" description="Solcar" evidence="13">
    <location>
        <begin position="5"/>
        <end position="89"/>
    </location>
</feature>
<feature type="repeat" description="Solcar" evidence="13">
    <location>
        <begin position="203"/>
        <end position="281"/>
    </location>
</feature>
<evidence type="ECO:0000256" key="2">
    <source>
        <dbReference type="ARBA" id="ARBA00006375"/>
    </source>
</evidence>
<accession>A0A212FBC8</accession>
<dbReference type="AlphaFoldDB" id="A0A212FBC8"/>
<dbReference type="PANTHER" id="PTHR45671:SF10">
    <property type="entry name" value="SOLUTE CARRIER FAMILY 25 MEMBER 3"/>
    <property type="match status" value="1"/>
</dbReference>
<keyword evidence="8" id="KW-1133">Transmembrane helix</keyword>
<dbReference type="Proteomes" id="UP000007151">
    <property type="component" value="Unassembled WGS sequence"/>
</dbReference>
<dbReference type="eggNOG" id="KOG0767">
    <property type="taxonomic scope" value="Eukaryota"/>
</dbReference>
<evidence type="ECO:0000256" key="11">
    <source>
        <dbReference type="ARBA" id="ARBA00024240"/>
    </source>
</evidence>
<sequence length="587" mass="64365">MFSNKYFMLCGAGGAVACGSTHTLLTPLDLVKCRLQVDPGKYKSIFKGFGISLSEGGIANLVKGWAPTLIGYTLQGSAKFAGYEYFKYKYATMVDEESAYLYRTYLYLAAAASAELVADIFLAPFEAVKVRMQTTPGYTSQMRKAMPHMMSTEGFGVFYKGLTPLWGRQVPYTMMKFASFEKTLEFLYENVVPKPREQCTKVEQLIVTFAAGYIAGVLCAIVSHPSDTIVSKLNKDPSSSIGGIISEVGMIGIWRGLVARIIMIGTLTGLQWFIYDAFKVYTQMPRPPPAEMPESLKKKLAGNVAESDSADAESGFEEADPGEAGNNVIKMVSRFVDKVCTEGGVTAEHVRCLHQMIPGVVHMHLETLDGVARESRRLPPVQKPRIAWPTLVHGEASAGGALRAVLLADGRSAALPQLLPAEGALFLTNYRLLFKGVPVDPYACEATVVRSFPLSALTREKGVRAAPAHLEHAPHDALQLRAATFQLIKVALDEEVSSEQAESFRKAVSRLRHPPHPLLHFALAPRAAPPSDLAQPKHHTLKGFAKKTLLKTARRAGLKPKPSKRQKYVLPADARETKKVKTKDRRQ</sequence>
<dbReference type="GO" id="GO:0005315">
    <property type="term" value="F:phosphate transmembrane transporter activity"/>
    <property type="evidence" value="ECO:0007669"/>
    <property type="project" value="InterPro"/>
</dbReference>
<evidence type="ECO:0000256" key="6">
    <source>
        <dbReference type="ARBA" id="ARBA00022792"/>
    </source>
</evidence>
<keyword evidence="5" id="KW-0677">Repeat</keyword>
<proteinExistence type="inferred from homology"/>
<protein>
    <recommendedName>
        <fullName evidence="11">Phosphate carrier protein, mitochondrial</fullName>
    </recommendedName>
</protein>
<dbReference type="STRING" id="278856.A0A212FBC8"/>
<dbReference type="InterPro" id="IPR023395">
    <property type="entry name" value="MCP_dom_sf"/>
</dbReference>
<dbReference type="CDD" id="cd13208">
    <property type="entry name" value="PH-GRAM_MTMR5_MTMR13"/>
    <property type="match status" value="1"/>
</dbReference>
<evidence type="ECO:0000256" key="5">
    <source>
        <dbReference type="ARBA" id="ARBA00022737"/>
    </source>
</evidence>
<dbReference type="Gene3D" id="1.50.40.10">
    <property type="entry name" value="Mitochondrial carrier domain"/>
    <property type="match status" value="1"/>
</dbReference>
<evidence type="ECO:0000256" key="12">
    <source>
        <dbReference type="ARBA" id="ARBA00054508"/>
    </source>
</evidence>
<dbReference type="EMBL" id="AGBW02009347">
    <property type="protein sequence ID" value="OWR51045.1"/>
    <property type="molecule type" value="Genomic_DNA"/>
</dbReference>
<evidence type="ECO:0000259" key="16">
    <source>
        <dbReference type="Pfam" id="PF02893"/>
    </source>
</evidence>
<dbReference type="InterPro" id="IPR004182">
    <property type="entry name" value="GRAM"/>
</dbReference>
<keyword evidence="4 13" id="KW-0812">Transmembrane</keyword>
<evidence type="ECO:0000256" key="13">
    <source>
        <dbReference type="PROSITE-ProRule" id="PRU00282"/>
    </source>
</evidence>
<dbReference type="Pfam" id="PF00153">
    <property type="entry name" value="Mito_carr"/>
    <property type="match status" value="3"/>
</dbReference>
<feature type="repeat" description="Solcar" evidence="13">
    <location>
        <begin position="102"/>
        <end position="186"/>
    </location>
</feature>
<evidence type="ECO:0000256" key="9">
    <source>
        <dbReference type="ARBA" id="ARBA00023128"/>
    </source>
</evidence>
<dbReference type="Pfam" id="PF02893">
    <property type="entry name" value="GRAM"/>
    <property type="match status" value="1"/>
</dbReference>
<organism evidence="17 18">
    <name type="scientific">Danaus plexippus plexippus</name>
    <dbReference type="NCBI Taxonomy" id="278856"/>
    <lineage>
        <taxon>Eukaryota</taxon>
        <taxon>Metazoa</taxon>
        <taxon>Ecdysozoa</taxon>
        <taxon>Arthropoda</taxon>
        <taxon>Hexapoda</taxon>
        <taxon>Insecta</taxon>
        <taxon>Pterygota</taxon>
        <taxon>Neoptera</taxon>
        <taxon>Endopterygota</taxon>
        <taxon>Lepidoptera</taxon>
        <taxon>Glossata</taxon>
        <taxon>Ditrysia</taxon>
        <taxon>Papilionoidea</taxon>
        <taxon>Nymphalidae</taxon>
        <taxon>Danainae</taxon>
        <taxon>Danaini</taxon>
        <taxon>Danaina</taxon>
        <taxon>Danaus</taxon>
        <taxon>Danaus</taxon>
    </lineage>
</organism>
<evidence type="ECO:0000256" key="15">
    <source>
        <dbReference type="SAM" id="MobiDB-lite"/>
    </source>
</evidence>
<comment type="function">
    <text evidence="12">Transport of phosphate groups from the cytosol to the mitochondrial matrix.</text>
</comment>
<evidence type="ECO:0000256" key="3">
    <source>
        <dbReference type="ARBA" id="ARBA00022448"/>
    </source>
</evidence>
<dbReference type="InterPro" id="IPR018108">
    <property type="entry name" value="MCP_transmembrane"/>
</dbReference>
<feature type="region of interest" description="Disordered" evidence="15">
    <location>
        <begin position="553"/>
        <end position="587"/>
    </location>
</feature>
<dbReference type="PROSITE" id="PS51257">
    <property type="entry name" value="PROKAR_LIPOPROTEIN"/>
    <property type="match status" value="1"/>
</dbReference>
<dbReference type="KEGG" id="dpl:KGM_215420"/>
<keyword evidence="9" id="KW-0496">Mitochondrion</keyword>
<dbReference type="GO" id="GO:0005743">
    <property type="term" value="C:mitochondrial inner membrane"/>
    <property type="evidence" value="ECO:0007669"/>
    <property type="project" value="UniProtKB-SubCell"/>
</dbReference>
<comment type="subcellular location">
    <subcellularLocation>
        <location evidence="1">Mitochondrion inner membrane</location>
        <topology evidence="1">Multi-pass membrane protein</topology>
    </subcellularLocation>
</comment>
<keyword evidence="18" id="KW-1185">Reference proteome</keyword>
<feature type="domain" description="GRAM" evidence="16">
    <location>
        <begin position="418"/>
        <end position="513"/>
    </location>
</feature>
<evidence type="ECO:0000256" key="7">
    <source>
        <dbReference type="ARBA" id="ARBA00022946"/>
    </source>
</evidence>
<comment type="caution">
    <text evidence="17">The sequence shown here is derived from an EMBL/GenBank/DDBJ whole genome shotgun (WGS) entry which is preliminary data.</text>
</comment>
<keyword evidence="10 13" id="KW-0472">Membrane</keyword>
<evidence type="ECO:0000313" key="18">
    <source>
        <dbReference type="Proteomes" id="UP000007151"/>
    </source>
</evidence>
<evidence type="ECO:0000256" key="1">
    <source>
        <dbReference type="ARBA" id="ARBA00004448"/>
    </source>
</evidence>
<dbReference type="SUPFAM" id="SSF50729">
    <property type="entry name" value="PH domain-like"/>
    <property type="match status" value="1"/>
</dbReference>
<feature type="compositionally biased region" description="Basic residues" evidence="15">
    <location>
        <begin position="553"/>
        <end position="567"/>
    </location>
</feature>
<name>A0A212FBC8_DANPL</name>